<reference evidence="2 3" key="1">
    <citation type="submission" date="2019-06" db="EMBL/GenBank/DDBJ databases">
        <title>Genome Sequence of the Brown Rot Fungal Pathogen Monilinia fructicola.</title>
        <authorList>
            <person name="De Miccolis Angelini R.M."/>
            <person name="Landi L."/>
            <person name="Abate D."/>
            <person name="Pollastro S."/>
            <person name="Romanazzi G."/>
            <person name="Faretra F."/>
        </authorList>
    </citation>
    <scope>NUCLEOTIDE SEQUENCE [LARGE SCALE GENOMIC DNA]</scope>
    <source>
        <strain evidence="2 3">Mfrc123</strain>
    </source>
</reference>
<evidence type="ECO:0008006" key="4">
    <source>
        <dbReference type="Google" id="ProtNLM"/>
    </source>
</evidence>
<evidence type="ECO:0000313" key="3">
    <source>
        <dbReference type="Proteomes" id="UP000322873"/>
    </source>
</evidence>
<feature type="compositionally biased region" description="Low complexity" evidence="1">
    <location>
        <begin position="97"/>
        <end position="106"/>
    </location>
</feature>
<comment type="caution">
    <text evidence="2">The sequence shown here is derived from an EMBL/GenBank/DDBJ whole genome shotgun (WGS) entry which is preliminary data.</text>
</comment>
<dbReference type="GO" id="GO:0005829">
    <property type="term" value="C:cytosol"/>
    <property type="evidence" value="ECO:0007669"/>
    <property type="project" value="TreeGrafter"/>
</dbReference>
<dbReference type="InterPro" id="IPR055335">
    <property type="entry name" value="Ucp6/RUP1"/>
</dbReference>
<dbReference type="EMBL" id="VICG01000004">
    <property type="protein sequence ID" value="KAA8572431.1"/>
    <property type="molecule type" value="Genomic_DNA"/>
</dbReference>
<evidence type="ECO:0000256" key="1">
    <source>
        <dbReference type="SAM" id="MobiDB-lite"/>
    </source>
</evidence>
<proteinExistence type="predicted"/>
<name>A0A5M9JT60_MONFR</name>
<accession>A0A5M9JT60</accession>
<dbReference type="CDD" id="cd14273">
    <property type="entry name" value="UBA_TAP-C_like"/>
    <property type="match status" value="1"/>
</dbReference>
<dbReference type="GO" id="GO:0016579">
    <property type="term" value="P:protein deubiquitination"/>
    <property type="evidence" value="ECO:0007669"/>
    <property type="project" value="TreeGrafter"/>
</dbReference>
<organism evidence="2 3">
    <name type="scientific">Monilinia fructicola</name>
    <name type="common">Brown rot fungus</name>
    <name type="synonym">Ciboria fructicola</name>
    <dbReference type="NCBI Taxonomy" id="38448"/>
    <lineage>
        <taxon>Eukaryota</taxon>
        <taxon>Fungi</taxon>
        <taxon>Dikarya</taxon>
        <taxon>Ascomycota</taxon>
        <taxon>Pezizomycotina</taxon>
        <taxon>Leotiomycetes</taxon>
        <taxon>Helotiales</taxon>
        <taxon>Sclerotiniaceae</taxon>
        <taxon>Monilinia</taxon>
    </lineage>
</organism>
<feature type="region of interest" description="Disordered" evidence="1">
    <location>
        <begin position="198"/>
        <end position="220"/>
    </location>
</feature>
<gene>
    <name evidence="2" type="ORF">EYC84_003051</name>
</gene>
<dbReference type="AlphaFoldDB" id="A0A5M9JT60"/>
<sequence>MAAQPTPQDVQSFLDTTGQMNRQEAIQRLKGNNNNVQQAINEYYMMIWRQVEIRTGSYTWDDTQFSMDREGAGEQRGISFSVQGADEFNPSFSHFESAAPSRPPSRTSDNKSPLSKVVDLTTHNDSTVAFTNFGDNNDTELQQALAASMADAGLPPQQSGVIDSEKPFFGPATRADYGDNWAMVPISTVKEIYVDPETYRSHSRHCQSSPSLPQAKWGGT</sequence>
<dbReference type="PANTHER" id="PTHR39597:SF1">
    <property type="entry name" value="UBA DOMAIN-CONTAINING PROTEIN RUP1"/>
    <property type="match status" value="1"/>
</dbReference>
<evidence type="ECO:0000313" key="2">
    <source>
        <dbReference type="EMBL" id="KAA8572431.1"/>
    </source>
</evidence>
<dbReference type="VEuPathDB" id="FungiDB:MFRU_003g03480"/>
<dbReference type="PANTHER" id="PTHR39597">
    <property type="entry name" value="UBA DOMAIN-CONTAINING PROTEIN RUP1"/>
    <property type="match status" value="1"/>
</dbReference>
<dbReference type="Proteomes" id="UP000322873">
    <property type="component" value="Unassembled WGS sequence"/>
</dbReference>
<protein>
    <recommendedName>
        <fullName evidence="4">UBA domain-containing protein</fullName>
    </recommendedName>
</protein>
<keyword evidence="3" id="KW-1185">Reference proteome</keyword>
<dbReference type="GO" id="GO:0005634">
    <property type="term" value="C:nucleus"/>
    <property type="evidence" value="ECO:0007669"/>
    <property type="project" value="TreeGrafter"/>
</dbReference>
<dbReference type="Pfam" id="PF14555">
    <property type="entry name" value="UBA_4"/>
    <property type="match status" value="1"/>
</dbReference>
<feature type="region of interest" description="Disordered" evidence="1">
    <location>
        <begin position="89"/>
        <end position="114"/>
    </location>
</feature>